<evidence type="ECO:0000256" key="4">
    <source>
        <dbReference type="SAM" id="MobiDB-lite"/>
    </source>
</evidence>
<dbReference type="GO" id="GO:0000981">
    <property type="term" value="F:DNA-binding transcription factor activity, RNA polymerase II-specific"/>
    <property type="evidence" value="ECO:0007669"/>
    <property type="project" value="InterPro"/>
</dbReference>
<evidence type="ECO:0000256" key="3">
    <source>
        <dbReference type="ARBA" id="ARBA00023242"/>
    </source>
</evidence>
<feature type="compositionally biased region" description="Polar residues" evidence="4">
    <location>
        <begin position="32"/>
        <end position="46"/>
    </location>
</feature>
<dbReference type="STRING" id="1168221.R7Z2R4"/>
<dbReference type="PANTHER" id="PTHR31001:SF50">
    <property type="entry name" value="ZN(II)2CYS6 TRANSCRIPTION FACTOR (EUROFUNG)"/>
    <property type="match status" value="1"/>
</dbReference>
<feature type="compositionally biased region" description="Basic and acidic residues" evidence="4">
    <location>
        <begin position="1"/>
        <end position="10"/>
    </location>
</feature>
<feature type="domain" description="Zn(2)-C6 fungal-type" evidence="5">
    <location>
        <begin position="46"/>
        <end position="75"/>
    </location>
</feature>
<dbReference type="InterPro" id="IPR007219">
    <property type="entry name" value="XnlR_reg_dom"/>
</dbReference>
<sequence>MASNSPDDHVSPVPRTASAEYTTHNSRIHKPSVSSASANGAFNPRSCTTCRRRKVKCDKKQPCGNCTKAHIDCIFPAPGRAPRKPRKPQDAELMDRLRKLEGVVQSLGMQVEEDVMGSGVSRLRPHQQGSQSRKSSEAQKQDELSTREEVGNCFKAQTSEADLEDNAARFGRLVVEEGRSRYINNSYWASLNNEVEDLKAMLHESSDEEEEDYPSPSTSHSGTSHHGFMFGFSSTSVDMVPLHPAAERIPVYWQMYKENIDPIVKILHIPSIEPKILEAYLDRIPKGLEALLFSIYYGVATTLDHEQCLTQLGEEKDILIKRYRFAFEQSLARAHFLTTDVEVIVLQAFVIFLILLRRNNDARELFTLAAVVVRIAQALGLHRDGSHFDIPPFDIEMRRRLWYQICLVDVRASEDHGCDPTIFEASFDTKMPLNVNDSDLSPDMKELPAERLGPTEMTFGLIRFEVASVLRRIQYTPLGLKTKCSGTYAMASLQQKEKWIQQYHQRLEEKYLRHADMSVPLYWVMATVARLVASKMWLMLYHPFQRLDGGASLPQGIRDKLFVTSLENVEYALLLYTEARTMRWSWLFRTYVQWHAIAFLLSELCVRTRGPHVERAWRAVEATAAARWEDSHDQKQSALWKPLRKLMTRAQEARQKALDEDGDAELPETAPTLPLRSSSSQPFAAASGLPTPAAQDTFDITQMSYPQFAVNREIPLGNSLMTPFRPVSFGPSTGLTPQPITMASAASLSPSFDAAPRLSAEIIPEQFNLDASFDWNALSDQLDNQATGTGIVNWENWDDAVRQLGDELPMDVDGTDGMSLGLRPTIGGSHYWY</sequence>
<dbReference type="RefSeq" id="XP_007783797.1">
    <property type="nucleotide sequence ID" value="XM_007785607.1"/>
</dbReference>
<dbReference type="Proteomes" id="UP000016924">
    <property type="component" value="Unassembled WGS sequence"/>
</dbReference>
<dbReference type="InterPro" id="IPR036864">
    <property type="entry name" value="Zn2-C6_fun-type_DNA-bd_sf"/>
</dbReference>
<feature type="region of interest" description="Disordered" evidence="4">
    <location>
        <begin position="651"/>
        <end position="690"/>
    </location>
</feature>
<dbReference type="eggNOG" id="ENOG502SIT3">
    <property type="taxonomic scope" value="Eukaryota"/>
</dbReference>
<dbReference type="AlphaFoldDB" id="R7Z2R4"/>
<dbReference type="GO" id="GO:0006351">
    <property type="term" value="P:DNA-templated transcription"/>
    <property type="evidence" value="ECO:0007669"/>
    <property type="project" value="InterPro"/>
</dbReference>
<dbReference type="PANTHER" id="PTHR31001">
    <property type="entry name" value="UNCHARACTERIZED TRANSCRIPTIONAL REGULATORY PROTEIN"/>
    <property type="match status" value="1"/>
</dbReference>
<protein>
    <recommendedName>
        <fullName evidence="5">Zn(2)-C6 fungal-type domain-containing protein</fullName>
    </recommendedName>
</protein>
<dbReference type="SUPFAM" id="SSF57701">
    <property type="entry name" value="Zn2/Cys6 DNA-binding domain"/>
    <property type="match status" value="1"/>
</dbReference>
<dbReference type="SMART" id="SM00066">
    <property type="entry name" value="GAL4"/>
    <property type="match status" value="1"/>
</dbReference>
<dbReference type="CDD" id="cd00067">
    <property type="entry name" value="GAL4"/>
    <property type="match status" value="1"/>
</dbReference>
<feature type="region of interest" description="Disordered" evidence="4">
    <location>
        <begin position="1"/>
        <end position="46"/>
    </location>
</feature>
<keyword evidence="7" id="KW-1185">Reference proteome</keyword>
<gene>
    <name evidence="6" type="ORF">W97_07690</name>
</gene>
<evidence type="ECO:0000256" key="1">
    <source>
        <dbReference type="ARBA" id="ARBA00004123"/>
    </source>
</evidence>
<feature type="region of interest" description="Disordered" evidence="4">
    <location>
        <begin position="203"/>
        <end position="224"/>
    </location>
</feature>
<dbReference type="InterPro" id="IPR050613">
    <property type="entry name" value="Sec_Metabolite_Reg"/>
</dbReference>
<dbReference type="OMA" id="ISRIMMA"/>
<organism evidence="6 7">
    <name type="scientific">Coniosporium apollinis (strain CBS 100218)</name>
    <name type="common">Rock-inhabiting black yeast</name>
    <dbReference type="NCBI Taxonomy" id="1168221"/>
    <lineage>
        <taxon>Eukaryota</taxon>
        <taxon>Fungi</taxon>
        <taxon>Dikarya</taxon>
        <taxon>Ascomycota</taxon>
        <taxon>Pezizomycotina</taxon>
        <taxon>Dothideomycetes</taxon>
        <taxon>Dothideomycetes incertae sedis</taxon>
        <taxon>Coniosporium</taxon>
    </lineage>
</organism>
<dbReference type="PROSITE" id="PS00463">
    <property type="entry name" value="ZN2_CY6_FUNGAL_1"/>
    <property type="match status" value="1"/>
</dbReference>
<feature type="compositionally biased region" description="Basic and acidic residues" evidence="4">
    <location>
        <begin position="134"/>
        <end position="148"/>
    </location>
</feature>
<dbReference type="GO" id="GO:0008270">
    <property type="term" value="F:zinc ion binding"/>
    <property type="evidence" value="ECO:0007669"/>
    <property type="project" value="InterPro"/>
</dbReference>
<dbReference type="CDD" id="cd12148">
    <property type="entry name" value="fungal_TF_MHR"/>
    <property type="match status" value="1"/>
</dbReference>
<dbReference type="GO" id="GO:0003677">
    <property type="term" value="F:DNA binding"/>
    <property type="evidence" value="ECO:0007669"/>
    <property type="project" value="InterPro"/>
</dbReference>
<dbReference type="SMART" id="SM00906">
    <property type="entry name" value="Fungal_trans"/>
    <property type="match status" value="1"/>
</dbReference>
<keyword evidence="3" id="KW-0539">Nucleus</keyword>
<feature type="region of interest" description="Disordered" evidence="4">
    <location>
        <begin position="116"/>
        <end position="148"/>
    </location>
</feature>
<evidence type="ECO:0000259" key="5">
    <source>
        <dbReference type="PROSITE" id="PS50048"/>
    </source>
</evidence>
<dbReference type="HOGENOM" id="CLU_004083_7_3_1"/>
<comment type="subcellular location">
    <subcellularLocation>
        <location evidence="1">Nucleus</location>
    </subcellularLocation>
</comment>
<dbReference type="Pfam" id="PF04082">
    <property type="entry name" value="Fungal_trans"/>
    <property type="match status" value="1"/>
</dbReference>
<keyword evidence="2" id="KW-0479">Metal-binding</keyword>
<dbReference type="GO" id="GO:0005634">
    <property type="term" value="C:nucleus"/>
    <property type="evidence" value="ECO:0007669"/>
    <property type="project" value="UniProtKB-SubCell"/>
</dbReference>
<dbReference type="Pfam" id="PF00172">
    <property type="entry name" value="Zn_clus"/>
    <property type="match status" value="1"/>
</dbReference>
<proteinExistence type="predicted"/>
<evidence type="ECO:0000313" key="7">
    <source>
        <dbReference type="Proteomes" id="UP000016924"/>
    </source>
</evidence>
<accession>R7Z2R4</accession>
<dbReference type="GeneID" id="19905001"/>
<evidence type="ECO:0000313" key="6">
    <source>
        <dbReference type="EMBL" id="EON68480.1"/>
    </source>
</evidence>
<evidence type="ECO:0000256" key="2">
    <source>
        <dbReference type="ARBA" id="ARBA00022723"/>
    </source>
</evidence>
<dbReference type="InterPro" id="IPR001138">
    <property type="entry name" value="Zn2Cys6_DnaBD"/>
</dbReference>
<dbReference type="EMBL" id="JH767597">
    <property type="protein sequence ID" value="EON68480.1"/>
    <property type="molecule type" value="Genomic_DNA"/>
</dbReference>
<reference evidence="7" key="1">
    <citation type="submission" date="2012-06" db="EMBL/GenBank/DDBJ databases">
        <title>The genome sequence of Coniosporium apollinis CBS 100218.</title>
        <authorList>
            <consortium name="The Broad Institute Genome Sequencing Platform"/>
            <person name="Cuomo C."/>
            <person name="Gorbushina A."/>
            <person name="Noack S."/>
            <person name="Walker B."/>
            <person name="Young S.K."/>
            <person name="Zeng Q."/>
            <person name="Gargeya S."/>
            <person name="Fitzgerald M."/>
            <person name="Haas B."/>
            <person name="Abouelleil A."/>
            <person name="Alvarado L."/>
            <person name="Arachchi H.M."/>
            <person name="Berlin A.M."/>
            <person name="Chapman S.B."/>
            <person name="Goldberg J."/>
            <person name="Griggs A."/>
            <person name="Gujja S."/>
            <person name="Hansen M."/>
            <person name="Howarth C."/>
            <person name="Imamovic A."/>
            <person name="Larimer J."/>
            <person name="McCowan C."/>
            <person name="Montmayeur A."/>
            <person name="Murphy C."/>
            <person name="Neiman D."/>
            <person name="Pearson M."/>
            <person name="Priest M."/>
            <person name="Roberts A."/>
            <person name="Saif S."/>
            <person name="Shea T."/>
            <person name="Sisk P."/>
            <person name="Sykes S."/>
            <person name="Wortman J."/>
            <person name="Nusbaum C."/>
            <person name="Birren B."/>
        </authorList>
    </citation>
    <scope>NUCLEOTIDE SEQUENCE [LARGE SCALE GENOMIC DNA]</scope>
    <source>
        <strain evidence="7">CBS 100218</strain>
    </source>
</reference>
<feature type="compositionally biased region" description="Low complexity" evidence="4">
    <location>
        <begin position="214"/>
        <end position="224"/>
    </location>
</feature>
<dbReference type="PROSITE" id="PS50048">
    <property type="entry name" value="ZN2_CY6_FUNGAL_2"/>
    <property type="match status" value="1"/>
</dbReference>
<dbReference type="OrthoDB" id="3989227at2759"/>
<name>R7Z2R4_CONA1</name>
<dbReference type="Gene3D" id="4.10.240.10">
    <property type="entry name" value="Zn(2)-C6 fungal-type DNA-binding domain"/>
    <property type="match status" value="1"/>
</dbReference>